<protein>
    <submittedName>
        <fullName evidence="1">CRAL-TRIO domain-containing protein</fullName>
    </submittedName>
</protein>
<dbReference type="CDD" id="cd00170">
    <property type="entry name" value="SEC14"/>
    <property type="match status" value="1"/>
</dbReference>
<dbReference type="GO" id="GO:1902936">
    <property type="term" value="F:phosphatidylinositol bisphosphate binding"/>
    <property type="evidence" value="ECO:0007669"/>
    <property type="project" value="TreeGrafter"/>
</dbReference>
<dbReference type="HOGENOM" id="CLU_046597_3_0_1"/>
<accession>T1HM77</accession>
<dbReference type="SUPFAM" id="SSF52087">
    <property type="entry name" value="CRAL/TRIO domain"/>
    <property type="match status" value="1"/>
</dbReference>
<proteinExistence type="predicted"/>
<dbReference type="PANTHER" id="PTHR10174:SF224">
    <property type="entry name" value="RETINOL-BINDING PROTEIN PINTA"/>
    <property type="match status" value="1"/>
</dbReference>
<dbReference type="InterPro" id="IPR036273">
    <property type="entry name" value="CRAL/TRIO_N_dom_sf"/>
</dbReference>
<name>T1HM77_RHOPR</name>
<dbReference type="Gene3D" id="3.40.525.10">
    <property type="entry name" value="CRAL-TRIO lipid binding domain"/>
    <property type="match status" value="1"/>
</dbReference>
<dbReference type="STRING" id="13249.T1HM77"/>
<organism evidence="1 2">
    <name type="scientific">Rhodnius prolixus</name>
    <name type="common">Triatomid bug</name>
    <dbReference type="NCBI Taxonomy" id="13249"/>
    <lineage>
        <taxon>Eukaryota</taxon>
        <taxon>Metazoa</taxon>
        <taxon>Ecdysozoa</taxon>
        <taxon>Arthropoda</taxon>
        <taxon>Hexapoda</taxon>
        <taxon>Insecta</taxon>
        <taxon>Pterygota</taxon>
        <taxon>Neoptera</taxon>
        <taxon>Paraneoptera</taxon>
        <taxon>Hemiptera</taxon>
        <taxon>Heteroptera</taxon>
        <taxon>Panheteroptera</taxon>
        <taxon>Cimicomorpha</taxon>
        <taxon>Reduviidae</taxon>
        <taxon>Triatominae</taxon>
        <taxon>Rhodnius</taxon>
    </lineage>
</organism>
<dbReference type="InterPro" id="IPR036865">
    <property type="entry name" value="CRAL-TRIO_dom_sf"/>
</dbReference>
<dbReference type="SMART" id="SM00516">
    <property type="entry name" value="SEC14"/>
    <property type="match status" value="1"/>
</dbReference>
<dbReference type="EMBL" id="ACPB03015269">
    <property type="status" value="NOT_ANNOTATED_CDS"/>
    <property type="molecule type" value="Genomic_DNA"/>
</dbReference>
<dbReference type="GO" id="GO:0016020">
    <property type="term" value="C:membrane"/>
    <property type="evidence" value="ECO:0007669"/>
    <property type="project" value="TreeGrafter"/>
</dbReference>
<dbReference type="PROSITE" id="PS50191">
    <property type="entry name" value="CRAL_TRIO"/>
    <property type="match status" value="1"/>
</dbReference>
<dbReference type="OMA" id="WEEGCIN"/>
<dbReference type="VEuPathDB" id="VectorBase:RPRC005151"/>
<dbReference type="InParanoid" id="T1HM77"/>
<dbReference type="PANTHER" id="PTHR10174">
    <property type="entry name" value="ALPHA-TOCOPHEROL TRANSFER PROTEIN-RELATED"/>
    <property type="match status" value="1"/>
</dbReference>
<reference evidence="1" key="1">
    <citation type="submission" date="2015-05" db="UniProtKB">
        <authorList>
            <consortium name="EnsemblMetazoa"/>
        </authorList>
    </citation>
    <scope>IDENTIFICATION</scope>
</reference>
<sequence>MKSPFETFGFYAINDHLKTKMTESALNENWWKIKKEEEYKKNKNLNRSDVNTVQEWIKKQPHLPQLNDNQIIMFLRACNYSLEQTKMSINLNYTMRTKLPEFFSQRDLQRKQTETVLEYLQLASLRKPEDDDIIIYSYCKEIDLAKFNADELIKLFLMFHDMTQMEYGSCSGYTYLIDLKNVTIKILLRLPISAVGNLLKFWQDCSTYTIKQIHIINGGHVYKTILQIVQQFFDSEFLNKIQLHENYESLKKSLNINDIPEEYEGKGKSIAKLNEETMGVFKQYNEWFKAEETQRIDEKKKMFKKSIDDDLQGSFRKLDID</sequence>
<evidence type="ECO:0000313" key="2">
    <source>
        <dbReference type="Proteomes" id="UP000015103"/>
    </source>
</evidence>
<dbReference type="InterPro" id="IPR001251">
    <property type="entry name" value="CRAL-TRIO_dom"/>
</dbReference>
<evidence type="ECO:0000313" key="1">
    <source>
        <dbReference type="EnsemblMetazoa" id="RPRC005151-PA"/>
    </source>
</evidence>
<dbReference type="eggNOG" id="KOG1471">
    <property type="taxonomic scope" value="Eukaryota"/>
</dbReference>
<dbReference type="Pfam" id="PF00650">
    <property type="entry name" value="CRAL_TRIO"/>
    <property type="match status" value="1"/>
</dbReference>
<dbReference type="EnsemblMetazoa" id="RPRC005151-RA">
    <property type="protein sequence ID" value="RPRC005151-PA"/>
    <property type="gene ID" value="RPRC005151"/>
</dbReference>
<dbReference type="AlphaFoldDB" id="T1HM77"/>
<keyword evidence="2" id="KW-1185">Reference proteome</keyword>
<dbReference type="Proteomes" id="UP000015103">
    <property type="component" value="Unassembled WGS sequence"/>
</dbReference>
<dbReference type="SUPFAM" id="SSF46938">
    <property type="entry name" value="CRAL/TRIO N-terminal domain"/>
    <property type="match status" value="1"/>
</dbReference>